<dbReference type="Proteomes" id="UP000814033">
    <property type="component" value="Unassembled WGS sequence"/>
</dbReference>
<evidence type="ECO:0000313" key="1">
    <source>
        <dbReference type="EMBL" id="KAI0053178.1"/>
    </source>
</evidence>
<name>A0ACB8SAI9_9AGAM</name>
<evidence type="ECO:0000313" key="2">
    <source>
        <dbReference type="Proteomes" id="UP000814033"/>
    </source>
</evidence>
<gene>
    <name evidence="1" type="ORF">FA95DRAFT_1552661</name>
</gene>
<reference evidence="1" key="1">
    <citation type="submission" date="2021-02" db="EMBL/GenBank/DDBJ databases">
        <authorList>
            <consortium name="DOE Joint Genome Institute"/>
            <person name="Ahrendt S."/>
            <person name="Looney B.P."/>
            <person name="Miyauchi S."/>
            <person name="Morin E."/>
            <person name="Drula E."/>
            <person name="Courty P.E."/>
            <person name="Chicoki N."/>
            <person name="Fauchery L."/>
            <person name="Kohler A."/>
            <person name="Kuo A."/>
            <person name="Labutti K."/>
            <person name="Pangilinan J."/>
            <person name="Lipzen A."/>
            <person name="Riley R."/>
            <person name="Andreopoulos W."/>
            <person name="He G."/>
            <person name="Johnson J."/>
            <person name="Barry K.W."/>
            <person name="Grigoriev I.V."/>
            <person name="Nagy L."/>
            <person name="Hibbett D."/>
            <person name="Henrissat B."/>
            <person name="Matheny P.B."/>
            <person name="Labbe J."/>
            <person name="Martin F."/>
        </authorList>
    </citation>
    <scope>NUCLEOTIDE SEQUENCE</scope>
    <source>
        <strain evidence="1">FP105234-sp</strain>
    </source>
</reference>
<proteinExistence type="predicted"/>
<comment type="caution">
    <text evidence="1">The sequence shown here is derived from an EMBL/GenBank/DDBJ whole genome shotgun (WGS) entry which is preliminary data.</text>
</comment>
<protein>
    <submittedName>
        <fullName evidence="1">Uncharacterized protein</fullName>
    </submittedName>
</protein>
<keyword evidence="2" id="KW-1185">Reference proteome</keyword>
<organism evidence="1 2">
    <name type="scientific">Auriscalpium vulgare</name>
    <dbReference type="NCBI Taxonomy" id="40419"/>
    <lineage>
        <taxon>Eukaryota</taxon>
        <taxon>Fungi</taxon>
        <taxon>Dikarya</taxon>
        <taxon>Basidiomycota</taxon>
        <taxon>Agaricomycotina</taxon>
        <taxon>Agaricomycetes</taxon>
        <taxon>Russulales</taxon>
        <taxon>Auriscalpiaceae</taxon>
        <taxon>Auriscalpium</taxon>
    </lineage>
</organism>
<sequence>MAYCTLCDKYFPSADARVTHVQMSTNHPECSSCNVRFANKNSLRTHWACSLRHNYCSVCERHFKTAAGLKVHTETAAVHRDDSDDDDDDEDDDDDDLPTGWEDAYGRVRYPEENDRIAALTAEMRDDISFEDYWEEDEIDDFFEDDTSSGYSSSSINGDGVLVDVISADSDPFAEKGEALALYEEVETLSLKDEEYARAECAKFMCPICLKAPAKSSATRCGHVFCTSCIHQSLRKELNCPVCQRVTVPGNLIQLHPSTV</sequence>
<dbReference type="EMBL" id="MU275841">
    <property type="protein sequence ID" value="KAI0053178.1"/>
    <property type="molecule type" value="Genomic_DNA"/>
</dbReference>
<accession>A0ACB8SAI9</accession>
<reference evidence="1" key="2">
    <citation type="journal article" date="2022" name="New Phytol.">
        <title>Evolutionary transition to the ectomycorrhizal habit in the genomes of a hyperdiverse lineage of mushroom-forming fungi.</title>
        <authorList>
            <person name="Looney B."/>
            <person name="Miyauchi S."/>
            <person name="Morin E."/>
            <person name="Drula E."/>
            <person name="Courty P.E."/>
            <person name="Kohler A."/>
            <person name="Kuo A."/>
            <person name="LaButti K."/>
            <person name="Pangilinan J."/>
            <person name="Lipzen A."/>
            <person name="Riley R."/>
            <person name="Andreopoulos W."/>
            <person name="He G."/>
            <person name="Johnson J."/>
            <person name="Nolan M."/>
            <person name="Tritt A."/>
            <person name="Barry K.W."/>
            <person name="Grigoriev I.V."/>
            <person name="Nagy L.G."/>
            <person name="Hibbett D."/>
            <person name="Henrissat B."/>
            <person name="Matheny P.B."/>
            <person name="Labbe J."/>
            <person name="Martin F.M."/>
        </authorList>
    </citation>
    <scope>NUCLEOTIDE SEQUENCE</scope>
    <source>
        <strain evidence="1">FP105234-sp</strain>
    </source>
</reference>